<gene>
    <name evidence="8" type="ORF">SI8410_01000374</name>
</gene>
<evidence type="ECO:0000259" key="7">
    <source>
        <dbReference type="SMART" id="SM00657"/>
    </source>
</evidence>
<dbReference type="Proteomes" id="UP000663760">
    <property type="component" value="Chromosome 1"/>
</dbReference>
<dbReference type="InterPro" id="IPR005574">
    <property type="entry name" value="Rpb4/RPC9"/>
</dbReference>
<keyword evidence="4" id="KW-0240">DNA-directed RNA polymerase</keyword>
<dbReference type="Pfam" id="PF03874">
    <property type="entry name" value="RNA_pol_Rpb4"/>
    <property type="match status" value="1"/>
</dbReference>
<evidence type="ECO:0000256" key="4">
    <source>
        <dbReference type="ARBA" id="ARBA00022478"/>
    </source>
</evidence>
<evidence type="ECO:0000256" key="2">
    <source>
        <dbReference type="ARBA" id="ARBA00006898"/>
    </source>
</evidence>
<dbReference type="SUPFAM" id="SSF47819">
    <property type="entry name" value="HRDC-like"/>
    <property type="match status" value="1"/>
</dbReference>
<dbReference type="GO" id="GO:0006384">
    <property type="term" value="P:transcription initiation at RNA polymerase III promoter"/>
    <property type="evidence" value="ECO:0007669"/>
    <property type="project" value="InterPro"/>
</dbReference>
<dbReference type="InterPro" id="IPR006590">
    <property type="entry name" value="RNA_pol_Rpb4/RPC9_core"/>
</dbReference>
<evidence type="ECO:0000256" key="6">
    <source>
        <dbReference type="ARBA" id="ARBA00023242"/>
    </source>
</evidence>
<dbReference type="SMART" id="SM00657">
    <property type="entry name" value="RPOL4c"/>
    <property type="match status" value="1"/>
</dbReference>
<dbReference type="GO" id="GO:0005666">
    <property type="term" value="C:RNA polymerase III complex"/>
    <property type="evidence" value="ECO:0007669"/>
    <property type="project" value="InterPro"/>
</dbReference>
<organism evidence="8 9">
    <name type="scientific">Spirodela intermedia</name>
    <name type="common">Intermediate duckweed</name>
    <dbReference type="NCBI Taxonomy" id="51605"/>
    <lineage>
        <taxon>Eukaryota</taxon>
        <taxon>Viridiplantae</taxon>
        <taxon>Streptophyta</taxon>
        <taxon>Embryophyta</taxon>
        <taxon>Tracheophyta</taxon>
        <taxon>Spermatophyta</taxon>
        <taxon>Magnoliopsida</taxon>
        <taxon>Liliopsida</taxon>
        <taxon>Araceae</taxon>
        <taxon>Lemnoideae</taxon>
        <taxon>Spirodela</taxon>
    </lineage>
</organism>
<proteinExistence type="inferred from homology"/>
<evidence type="ECO:0000256" key="1">
    <source>
        <dbReference type="ARBA" id="ARBA00004123"/>
    </source>
</evidence>
<dbReference type="AlphaFoldDB" id="A0A7I8JXX2"/>
<feature type="domain" description="RNA polymerase Rpb4/RPC9 core" evidence="7">
    <location>
        <begin position="1"/>
        <end position="120"/>
    </location>
</feature>
<accession>A0A7I8JXX2</accession>
<protein>
    <recommendedName>
        <fullName evidence="3">DNA-directed RNA polymerase III subunit RPC9</fullName>
    </recommendedName>
</protein>
<comment type="subcellular location">
    <subcellularLocation>
        <location evidence="1">Nucleus</location>
    </subcellularLocation>
</comment>
<keyword evidence="5" id="KW-0804">Transcription</keyword>
<keyword evidence="6" id="KW-0539">Nucleus</keyword>
<dbReference type="OrthoDB" id="1746530at2759"/>
<name>A0A7I8JXX2_SPIIN</name>
<dbReference type="InterPro" id="IPR038324">
    <property type="entry name" value="Rpb4/RPC9_sf"/>
</dbReference>
<dbReference type="InterPro" id="IPR010997">
    <property type="entry name" value="HRDC-like_sf"/>
</dbReference>
<dbReference type="InterPro" id="IPR038846">
    <property type="entry name" value="RPC9"/>
</dbReference>
<dbReference type="PANTHER" id="PTHR15561:SF0">
    <property type="entry name" value="DNA-DIRECTED RNA POLYMERASE III SUBUNIT RPC9"/>
    <property type="match status" value="1"/>
</dbReference>
<evidence type="ECO:0000313" key="8">
    <source>
        <dbReference type="EMBL" id="CAA7388072.1"/>
    </source>
</evidence>
<dbReference type="Gene3D" id="1.20.1250.40">
    <property type="match status" value="1"/>
</dbReference>
<dbReference type="PANTHER" id="PTHR15561">
    <property type="entry name" value="CALCITONIN GENE-RELATED PEPTIDE-RECEPTOR COMPONENT PROTEIN"/>
    <property type="match status" value="1"/>
</dbReference>
<evidence type="ECO:0000313" key="9">
    <source>
        <dbReference type="Proteomes" id="UP000663760"/>
    </source>
</evidence>
<reference evidence="8" key="1">
    <citation type="submission" date="2020-02" db="EMBL/GenBank/DDBJ databases">
        <authorList>
            <person name="Scholz U."/>
            <person name="Mascher M."/>
            <person name="Fiebig A."/>
        </authorList>
    </citation>
    <scope>NUCLEOTIDE SEQUENCE</scope>
</reference>
<sequence>MKIIQANGGVLTNFEVLSFLRSRGVTVDPMGCLGAVAPSECKVFDYLVHTAACTQTRESINEFMKQSEKFKLAKAEKLNLINMRPSNSAETYSIIEQCDERMGEGIEELVKVVVGILPPPQPQPTEQEDEADG</sequence>
<comment type="similarity">
    <text evidence="2">Belongs to the eukaryotic RPC9 RNA polymerase subunit family.</text>
</comment>
<evidence type="ECO:0000256" key="3">
    <source>
        <dbReference type="ARBA" id="ARBA00016672"/>
    </source>
</evidence>
<evidence type="ECO:0000256" key="5">
    <source>
        <dbReference type="ARBA" id="ARBA00023163"/>
    </source>
</evidence>
<keyword evidence="9" id="KW-1185">Reference proteome</keyword>
<dbReference type="GO" id="GO:0000166">
    <property type="term" value="F:nucleotide binding"/>
    <property type="evidence" value="ECO:0007669"/>
    <property type="project" value="InterPro"/>
</dbReference>
<dbReference type="EMBL" id="LR746264">
    <property type="protein sequence ID" value="CAA7388072.1"/>
    <property type="molecule type" value="Genomic_DNA"/>
</dbReference>